<dbReference type="PANTHER" id="PTHR10357:SF179">
    <property type="entry name" value="NEUTRAL AND BASIC AMINO ACID TRANSPORT PROTEIN RBAT"/>
    <property type="match status" value="1"/>
</dbReference>
<dbReference type="InterPro" id="IPR017853">
    <property type="entry name" value="GH"/>
</dbReference>
<dbReference type="SMART" id="SM00642">
    <property type="entry name" value="Aamy"/>
    <property type="match status" value="1"/>
</dbReference>
<evidence type="ECO:0000313" key="6">
    <source>
        <dbReference type="Proteomes" id="UP000238801"/>
    </source>
</evidence>
<keyword evidence="3" id="KW-0326">Glycosidase</keyword>
<protein>
    <submittedName>
        <fullName evidence="5">Alpha-glucosidase</fullName>
    </submittedName>
</protein>
<dbReference type="Pfam" id="PF00128">
    <property type="entry name" value="Alpha-amylase"/>
    <property type="match status" value="1"/>
</dbReference>
<dbReference type="RefSeq" id="WP_106159302.1">
    <property type="nucleotide sequence ID" value="NZ_PVTT01000001.1"/>
</dbReference>
<gene>
    <name evidence="5" type="ORF">BCF33_0447</name>
</gene>
<dbReference type="SUPFAM" id="SSF51445">
    <property type="entry name" value="(Trans)glycosidases"/>
    <property type="match status" value="1"/>
</dbReference>
<keyword evidence="2" id="KW-0378">Hydrolase</keyword>
<comment type="similarity">
    <text evidence="1">Belongs to the glycosyl hydrolase 13 family.</text>
</comment>
<dbReference type="CDD" id="cd11330">
    <property type="entry name" value="AmyAc_OligoGlu"/>
    <property type="match status" value="1"/>
</dbReference>
<dbReference type="Gene3D" id="3.20.20.80">
    <property type="entry name" value="Glycosidases"/>
    <property type="match status" value="1"/>
</dbReference>
<comment type="caution">
    <text evidence="5">The sequence shown here is derived from an EMBL/GenBank/DDBJ whole genome shotgun (WGS) entry which is preliminary data.</text>
</comment>
<evidence type="ECO:0000256" key="3">
    <source>
        <dbReference type="ARBA" id="ARBA00023295"/>
    </source>
</evidence>
<sequence length="556" mass="63090">MADEWWRGATIYQIYPRSFQDSTGNGIGDLPGITRRLDHVADLGADAVWLSPVFTSPMKDMGYDVSDYTDIDPLFGTLRDMDALIERAHDLGLKVVVDQVISHCSDKHPWFEESRQDRTNPKADWFVWADPKEDGSPPNNWPSVFGGSAWTWEARRRQYYLHNFLPSQPDLNFHCAPMREAILGTMRFWLDRGIDGFRLDTVNYYYCDAQLRSNPPVPEDRRWDEWPPANPYEMQQHLHSKNQPENLGFMETLRTMTDGYDARMMVGEIGESLIPMEIMSEYTRGEKRLHMAYSFEMLGPNFSPRFYADRITEYGEKAPDGWPCWAFSNHDVTRHATRFSRRLTGTDDDRDVTDAVAKLSAALLLSFRGSVCLYQGEELGQIETDILYEELTDPPAFAFWPDYKGRDGCRTPMVWTAQDEEGGFTDGTPWLPVKEPQLERAVDLQGEGSVLACYKALLAQRRARQELLTGDIAFPHVGARGLVIDRDGLKGVFNLSAEPLGLTGEERTGPAEGWDGSALAPFGWAFFEGEVAVEEEALPRERWGERSGGFLGTESG</sequence>
<evidence type="ECO:0000256" key="1">
    <source>
        <dbReference type="ARBA" id="ARBA00008061"/>
    </source>
</evidence>
<accession>A0A2T0X7H1</accession>
<proteinExistence type="inferred from homology"/>
<name>A0A2T0X7H1_9RHOB</name>
<dbReference type="OrthoDB" id="9805159at2"/>
<reference evidence="5 6" key="1">
    <citation type="submission" date="2018-03" db="EMBL/GenBank/DDBJ databases">
        <title>Genomic Encyclopedia of Archaeal and Bacterial Type Strains, Phase II (KMG-II): from individual species to whole genera.</title>
        <authorList>
            <person name="Goeker M."/>
        </authorList>
    </citation>
    <scope>NUCLEOTIDE SEQUENCE [LARGE SCALE GENOMIC DNA]</scope>
    <source>
        <strain evidence="5 6">DSM 29318</strain>
    </source>
</reference>
<dbReference type="GO" id="GO:0009313">
    <property type="term" value="P:oligosaccharide catabolic process"/>
    <property type="evidence" value="ECO:0007669"/>
    <property type="project" value="TreeGrafter"/>
</dbReference>
<dbReference type="InterPro" id="IPR045857">
    <property type="entry name" value="O16G_dom_2"/>
</dbReference>
<dbReference type="Proteomes" id="UP000238801">
    <property type="component" value="Unassembled WGS sequence"/>
</dbReference>
<evidence type="ECO:0000259" key="4">
    <source>
        <dbReference type="SMART" id="SM00642"/>
    </source>
</evidence>
<evidence type="ECO:0000313" key="5">
    <source>
        <dbReference type="EMBL" id="PRY94845.1"/>
    </source>
</evidence>
<organism evidence="5 6">
    <name type="scientific">Hasllibacter halocynthiae</name>
    <dbReference type="NCBI Taxonomy" id="595589"/>
    <lineage>
        <taxon>Bacteria</taxon>
        <taxon>Pseudomonadati</taxon>
        <taxon>Pseudomonadota</taxon>
        <taxon>Alphaproteobacteria</taxon>
        <taxon>Rhodobacterales</taxon>
        <taxon>Roseobacteraceae</taxon>
        <taxon>Hasllibacter</taxon>
    </lineage>
</organism>
<dbReference type="InterPro" id="IPR006047">
    <property type="entry name" value="GH13_cat_dom"/>
</dbReference>
<dbReference type="EMBL" id="PVTT01000001">
    <property type="protein sequence ID" value="PRY94845.1"/>
    <property type="molecule type" value="Genomic_DNA"/>
</dbReference>
<dbReference type="FunFam" id="3.90.400.10:FF:000002">
    <property type="entry name" value="Sucrose isomerase"/>
    <property type="match status" value="1"/>
</dbReference>
<dbReference type="AlphaFoldDB" id="A0A2T0X7H1"/>
<evidence type="ECO:0000256" key="2">
    <source>
        <dbReference type="ARBA" id="ARBA00022801"/>
    </source>
</evidence>
<feature type="domain" description="Glycosyl hydrolase family 13 catalytic" evidence="4">
    <location>
        <begin position="13"/>
        <end position="410"/>
    </location>
</feature>
<keyword evidence="6" id="KW-1185">Reference proteome</keyword>
<dbReference type="GO" id="GO:0004556">
    <property type="term" value="F:alpha-amylase activity"/>
    <property type="evidence" value="ECO:0007669"/>
    <property type="project" value="TreeGrafter"/>
</dbReference>
<dbReference type="PANTHER" id="PTHR10357">
    <property type="entry name" value="ALPHA-AMYLASE FAMILY MEMBER"/>
    <property type="match status" value="1"/>
</dbReference>
<dbReference type="Gene3D" id="3.90.400.10">
    <property type="entry name" value="Oligo-1,6-glucosidase, Domain 2"/>
    <property type="match status" value="1"/>
</dbReference>